<dbReference type="EMBL" id="BGZK01000020">
    <property type="protein sequence ID" value="GBP06104.1"/>
    <property type="molecule type" value="Genomic_DNA"/>
</dbReference>
<evidence type="ECO:0000313" key="2">
    <source>
        <dbReference type="Proteomes" id="UP000299102"/>
    </source>
</evidence>
<organism evidence="1 2">
    <name type="scientific">Eumeta variegata</name>
    <name type="common">Bagworm moth</name>
    <name type="synonym">Eumeta japonica</name>
    <dbReference type="NCBI Taxonomy" id="151549"/>
    <lineage>
        <taxon>Eukaryota</taxon>
        <taxon>Metazoa</taxon>
        <taxon>Ecdysozoa</taxon>
        <taxon>Arthropoda</taxon>
        <taxon>Hexapoda</taxon>
        <taxon>Insecta</taxon>
        <taxon>Pterygota</taxon>
        <taxon>Neoptera</taxon>
        <taxon>Endopterygota</taxon>
        <taxon>Lepidoptera</taxon>
        <taxon>Glossata</taxon>
        <taxon>Ditrysia</taxon>
        <taxon>Tineoidea</taxon>
        <taxon>Psychidae</taxon>
        <taxon>Oiketicinae</taxon>
        <taxon>Eumeta</taxon>
    </lineage>
</organism>
<protein>
    <submittedName>
        <fullName evidence="1">Uncharacterized protein</fullName>
    </submittedName>
</protein>
<gene>
    <name evidence="1" type="ORF">EVAR_3323_1</name>
</gene>
<keyword evidence="2" id="KW-1185">Reference proteome</keyword>
<evidence type="ECO:0000313" key="1">
    <source>
        <dbReference type="EMBL" id="GBP06104.1"/>
    </source>
</evidence>
<dbReference type="AlphaFoldDB" id="A0A4C1SW11"/>
<reference evidence="1 2" key="1">
    <citation type="journal article" date="2019" name="Commun. Biol.">
        <title>The bagworm genome reveals a unique fibroin gene that provides high tensile strength.</title>
        <authorList>
            <person name="Kono N."/>
            <person name="Nakamura H."/>
            <person name="Ohtoshi R."/>
            <person name="Tomita M."/>
            <person name="Numata K."/>
            <person name="Arakawa K."/>
        </authorList>
    </citation>
    <scope>NUCLEOTIDE SEQUENCE [LARGE SCALE GENOMIC DNA]</scope>
</reference>
<accession>A0A4C1SW11</accession>
<name>A0A4C1SW11_EUMVA</name>
<dbReference type="Proteomes" id="UP000299102">
    <property type="component" value="Unassembled WGS sequence"/>
</dbReference>
<comment type="caution">
    <text evidence="1">The sequence shown here is derived from an EMBL/GenBank/DDBJ whole genome shotgun (WGS) entry which is preliminary data.</text>
</comment>
<sequence length="123" mass="13359">MGLAGVKREGSGSGKPEHYIIHRLSERQSFVRCTVVVSARLQRQLDDSAYTLRVVGLVESEMEIENGNGIQIYIESESGEKVGVDFNRERNGLESTAGPGSKSRVGLGLKSKASFVLDFKSGL</sequence>
<proteinExistence type="predicted"/>